<keyword evidence="1" id="KW-0472">Membrane</keyword>
<dbReference type="Proteomes" id="UP001301769">
    <property type="component" value="Unassembled WGS sequence"/>
</dbReference>
<dbReference type="Pfam" id="PF06985">
    <property type="entry name" value="HET"/>
    <property type="match status" value="1"/>
</dbReference>
<keyword evidence="1" id="KW-1133">Transmembrane helix</keyword>
<dbReference type="InterPro" id="IPR010730">
    <property type="entry name" value="HET"/>
</dbReference>
<feature type="transmembrane region" description="Helical" evidence="1">
    <location>
        <begin position="155"/>
        <end position="175"/>
    </location>
</feature>
<dbReference type="InterPro" id="IPR052895">
    <property type="entry name" value="HetReg/Transcr_Mod"/>
</dbReference>
<keyword evidence="4" id="KW-1185">Reference proteome</keyword>
<evidence type="ECO:0000256" key="1">
    <source>
        <dbReference type="SAM" id="Phobius"/>
    </source>
</evidence>
<dbReference type="EMBL" id="MU858065">
    <property type="protein sequence ID" value="KAK4216804.1"/>
    <property type="molecule type" value="Genomic_DNA"/>
</dbReference>
<proteinExistence type="predicted"/>
<organism evidence="3 4">
    <name type="scientific">Rhypophila decipiens</name>
    <dbReference type="NCBI Taxonomy" id="261697"/>
    <lineage>
        <taxon>Eukaryota</taxon>
        <taxon>Fungi</taxon>
        <taxon>Dikarya</taxon>
        <taxon>Ascomycota</taxon>
        <taxon>Pezizomycotina</taxon>
        <taxon>Sordariomycetes</taxon>
        <taxon>Sordariomycetidae</taxon>
        <taxon>Sordariales</taxon>
        <taxon>Naviculisporaceae</taxon>
        <taxon>Rhypophila</taxon>
    </lineage>
</organism>
<dbReference type="Pfam" id="PF26639">
    <property type="entry name" value="Het-6_barrel"/>
    <property type="match status" value="1"/>
</dbReference>
<comment type="caution">
    <text evidence="3">The sequence shown here is derived from an EMBL/GenBank/DDBJ whole genome shotgun (WGS) entry which is preliminary data.</text>
</comment>
<accession>A0AAN7BAQ7</accession>
<feature type="transmembrane region" description="Helical" evidence="1">
    <location>
        <begin position="30"/>
        <end position="50"/>
    </location>
</feature>
<dbReference type="PANTHER" id="PTHR24148:SF73">
    <property type="entry name" value="HET DOMAIN PROTEIN (AFU_ORTHOLOGUE AFUA_8G01020)"/>
    <property type="match status" value="1"/>
</dbReference>
<sequence>MDAIGAKNAFQATVRLISDLRPYLTSRRTIVSAALSMTAAGVYALCRFPISAILALIDSRHLSFLVVLSLIICYRSVTRPAAAHGALSEGRNGIWSPMTLHALRIFFNPEPHVQWFGYMLYFKWFCGPEPPGPWVLMSGSETVTMEGMLMGTATWYFGYSPITAHIIYLVTNLVIHPLRQRLTRTGKVATPIWRAQFSGFVWFLLMHALISSTAQRIKATSESFLGPNPHRLYAWQMTGSEIMPLIWKAFVQYFKPRCKRKLGRGRSEDDQIRFPFQHEPITTPNTIRLLRVLPSLDNTKPIHCEILTGRFDRTDSVRVYSGPKYTAISYCWDKAPNTEDTLPTILINSRPYQVQQTVCCILRTVRRPLSEYNTWIDSICINQSDDLEKAKQVQLMRLIYENANHVAGFLRGPSNTDPGGRWETTWRDLGDFFSPCRSNSSEYRAREMLGRITSTMHIHNHNHHGSSSDPFQVVDPCLATAPEKDWLALQTLLTNPYFTRIWIIQEVVAARQINLNYGGQIIPWQLFARAMAILSCQGFAARLSMYFRHNNFKSLKPIELPGIFNGLVLENLRHLEDTLKLCGRFEASREVDRVFALLGVARDSDVLRIKVDYRREKARDVFVGVARVLMVKRILEMVDGDGGGDIYSVLRFAGVVDSDGKKPSGIMEGGLPSWVPDWTRRMDTALLTHARKECQYRVCGSMCFGGYKKKTLKDCGVKFMKNDRLLLKGVPVTRVEWVSPVFTGYPEEKEDKEESQRQFYSALVTTTLHLSMKYGLKYRYRPRRSSEPELVADAFWRTLFGDMSAHARPGDLNLMKGIGSLIVKSEIAILRRKNADLRSFLLKRGTTEDGGDAGDAGVDGKVALQLNDNADNIFNHMLITELANANPKHKGGFTQILGTKKIQQTAFEHPIFALGRRVCITADGHVGLVPAAAKERDLIVISEGAPTPHVLRESRREVKKKDGSISKIREHRLVGECYVHGIMDGEAVDGKDVKSRHILLW</sequence>
<evidence type="ECO:0000259" key="2">
    <source>
        <dbReference type="Pfam" id="PF06985"/>
    </source>
</evidence>
<dbReference type="PANTHER" id="PTHR24148">
    <property type="entry name" value="ANKYRIN REPEAT DOMAIN-CONTAINING PROTEIN 39 HOMOLOG-RELATED"/>
    <property type="match status" value="1"/>
</dbReference>
<feature type="domain" description="Heterokaryon incompatibility" evidence="2">
    <location>
        <begin position="325"/>
        <end position="506"/>
    </location>
</feature>
<feature type="transmembrane region" description="Helical" evidence="1">
    <location>
        <begin position="195"/>
        <end position="214"/>
    </location>
</feature>
<keyword evidence="1" id="KW-0812">Transmembrane</keyword>
<gene>
    <name evidence="3" type="ORF">QBC37DRAFT_453653</name>
</gene>
<evidence type="ECO:0000313" key="3">
    <source>
        <dbReference type="EMBL" id="KAK4216804.1"/>
    </source>
</evidence>
<reference evidence="3" key="2">
    <citation type="submission" date="2023-05" db="EMBL/GenBank/DDBJ databases">
        <authorList>
            <consortium name="Lawrence Berkeley National Laboratory"/>
            <person name="Steindorff A."/>
            <person name="Hensen N."/>
            <person name="Bonometti L."/>
            <person name="Westerberg I."/>
            <person name="Brannstrom I.O."/>
            <person name="Guillou S."/>
            <person name="Cros-Aarteil S."/>
            <person name="Calhoun S."/>
            <person name="Haridas S."/>
            <person name="Kuo A."/>
            <person name="Mondo S."/>
            <person name="Pangilinan J."/>
            <person name="Riley R."/>
            <person name="Labutti K."/>
            <person name="Andreopoulos B."/>
            <person name="Lipzen A."/>
            <person name="Chen C."/>
            <person name="Yanf M."/>
            <person name="Daum C."/>
            <person name="Ng V."/>
            <person name="Clum A."/>
            <person name="Ohm R."/>
            <person name="Martin F."/>
            <person name="Silar P."/>
            <person name="Natvig D."/>
            <person name="Lalanne C."/>
            <person name="Gautier V."/>
            <person name="Ament-Velasquez S.L."/>
            <person name="Kruys A."/>
            <person name="Hutchinson M.I."/>
            <person name="Powell A.J."/>
            <person name="Barry K."/>
            <person name="Miller A.N."/>
            <person name="Grigoriev I.V."/>
            <person name="Debuchy R."/>
            <person name="Gladieux P."/>
            <person name="Thoren M.H."/>
            <person name="Johannesson H."/>
        </authorList>
    </citation>
    <scope>NUCLEOTIDE SEQUENCE</scope>
    <source>
        <strain evidence="3">PSN293</strain>
    </source>
</reference>
<reference evidence="3" key="1">
    <citation type="journal article" date="2023" name="Mol. Phylogenet. Evol.">
        <title>Genome-scale phylogeny and comparative genomics of the fungal order Sordariales.</title>
        <authorList>
            <person name="Hensen N."/>
            <person name="Bonometti L."/>
            <person name="Westerberg I."/>
            <person name="Brannstrom I.O."/>
            <person name="Guillou S."/>
            <person name="Cros-Aarteil S."/>
            <person name="Calhoun S."/>
            <person name="Haridas S."/>
            <person name="Kuo A."/>
            <person name="Mondo S."/>
            <person name="Pangilinan J."/>
            <person name="Riley R."/>
            <person name="LaButti K."/>
            <person name="Andreopoulos B."/>
            <person name="Lipzen A."/>
            <person name="Chen C."/>
            <person name="Yan M."/>
            <person name="Daum C."/>
            <person name="Ng V."/>
            <person name="Clum A."/>
            <person name="Steindorff A."/>
            <person name="Ohm R.A."/>
            <person name="Martin F."/>
            <person name="Silar P."/>
            <person name="Natvig D.O."/>
            <person name="Lalanne C."/>
            <person name="Gautier V."/>
            <person name="Ament-Velasquez S.L."/>
            <person name="Kruys A."/>
            <person name="Hutchinson M.I."/>
            <person name="Powell A.J."/>
            <person name="Barry K."/>
            <person name="Miller A.N."/>
            <person name="Grigoriev I.V."/>
            <person name="Debuchy R."/>
            <person name="Gladieux P."/>
            <person name="Hiltunen Thoren M."/>
            <person name="Johannesson H."/>
        </authorList>
    </citation>
    <scope>NUCLEOTIDE SEQUENCE</scope>
    <source>
        <strain evidence="3">PSN293</strain>
    </source>
</reference>
<evidence type="ECO:0000313" key="4">
    <source>
        <dbReference type="Proteomes" id="UP001301769"/>
    </source>
</evidence>
<dbReference type="AlphaFoldDB" id="A0AAN7BAQ7"/>
<name>A0AAN7BAQ7_9PEZI</name>
<protein>
    <submittedName>
        <fullName evidence="3">Heterokaryon incompatibility protein-domain-containing protein</fullName>
    </submittedName>
</protein>